<dbReference type="SUPFAM" id="SSF143437">
    <property type="entry name" value="THUMP domain-like"/>
    <property type="match status" value="1"/>
</dbReference>
<dbReference type="PANTHER" id="PTHR14911:SF13">
    <property type="entry name" value="TRNA (GUANINE(6)-N2)-METHYLTRANSFERASE THUMP3"/>
    <property type="match status" value="1"/>
</dbReference>
<dbReference type="InterPro" id="IPR002052">
    <property type="entry name" value="DNA_methylase_N6_adenine_CS"/>
</dbReference>
<dbReference type="Gene3D" id="3.30.2130.30">
    <property type="match status" value="1"/>
</dbReference>
<dbReference type="InterPro" id="IPR004114">
    <property type="entry name" value="THUMP_dom"/>
</dbReference>
<evidence type="ECO:0000259" key="7">
    <source>
        <dbReference type="PROSITE" id="PS51165"/>
    </source>
</evidence>
<dbReference type="Pfam" id="PF02926">
    <property type="entry name" value="THUMP"/>
    <property type="match status" value="1"/>
</dbReference>
<sequence length="336" mass="37132">MRRILATTVPGLEFMVVDEVREICRQAKASYTKLSGRVFLEVDENCLPLLAEKARSLEGLRLIAGEASSLEELLANIVSFVEGLRVEGLYFSVHAERVTKKEGFTSLDLARIVGERVRKELGLEVSLDFPNLPLYVEYEDGVYRYGLDLSFFHGLRDRPYRVFVHPSALNPVIAYAMCRLAIPFETLLDPFCGSGTIPLECSQAAEAQLLCSDVNEDYAAGARLNSLEAGVYPRIHILASDVRRHPLLREVDAVVTNPPFGIRERAVGGLAAVYRGLFDVASEALRKEGKLVVLTARPKAVEKLGARRGFSVVAKYKINEGGLTSYIVVLSRLLSS</sequence>
<dbReference type="InterPro" id="IPR000241">
    <property type="entry name" value="RlmKL-like_Mtase"/>
</dbReference>
<dbReference type="SMART" id="SM00981">
    <property type="entry name" value="THUMP"/>
    <property type="match status" value="1"/>
</dbReference>
<dbReference type="GO" id="GO:0030488">
    <property type="term" value="P:tRNA methylation"/>
    <property type="evidence" value="ECO:0007669"/>
    <property type="project" value="TreeGrafter"/>
</dbReference>
<name>A0A7C4B9M6_THEPE</name>
<evidence type="ECO:0000256" key="1">
    <source>
        <dbReference type="ARBA" id="ARBA00004496"/>
    </source>
</evidence>
<dbReference type="Pfam" id="PF01170">
    <property type="entry name" value="UPF0020"/>
    <property type="match status" value="1"/>
</dbReference>
<dbReference type="PANTHER" id="PTHR14911">
    <property type="entry name" value="THUMP DOMAIN-CONTAINING"/>
    <property type="match status" value="1"/>
</dbReference>
<dbReference type="InterPro" id="IPR029063">
    <property type="entry name" value="SAM-dependent_MTases_sf"/>
</dbReference>
<gene>
    <name evidence="8" type="ORF">ENV17_04760</name>
</gene>
<evidence type="ECO:0000256" key="4">
    <source>
        <dbReference type="ARBA" id="ARBA00022679"/>
    </source>
</evidence>
<comment type="caution">
    <text evidence="8">The sequence shown here is derived from an EMBL/GenBank/DDBJ whole genome shotgun (WGS) entry which is preliminary data.</text>
</comment>
<proteinExistence type="predicted"/>
<dbReference type="PROSITE" id="PS00092">
    <property type="entry name" value="N6_MTASE"/>
    <property type="match status" value="1"/>
</dbReference>
<dbReference type="SUPFAM" id="SSF53335">
    <property type="entry name" value="S-adenosyl-L-methionine-dependent methyltransferases"/>
    <property type="match status" value="1"/>
</dbReference>
<keyword evidence="5" id="KW-0819">tRNA processing</keyword>
<dbReference type="GO" id="GO:0003723">
    <property type="term" value="F:RNA binding"/>
    <property type="evidence" value="ECO:0007669"/>
    <property type="project" value="UniProtKB-UniRule"/>
</dbReference>
<evidence type="ECO:0000256" key="2">
    <source>
        <dbReference type="ARBA" id="ARBA00022490"/>
    </source>
</evidence>
<dbReference type="CDD" id="cd11715">
    <property type="entry name" value="THUMP_AdoMetMT"/>
    <property type="match status" value="1"/>
</dbReference>
<evidence type="ECO:0000256" key="5">
    <source>
        <dbReference type="ARBA" id="ARBA00022694"/>
    </source>
</evidence>
<dbReference type="EMBL" id="DTFI01000111">
    <property type="protein sequence ID" value="HGI43676.1"/>
    <property type="molecule type" value="Genomic_DNA"/>
</dbReference>
<accession>A0A7C4B9M6</accession>
<dbReference type="GO" id="GO:0016423">
    <property type="term" value="F:tRNA (guanine) methyltransferase activity"/>
    <property type="evidence" value="ECO:0007669"/>
    <property type="project" value="TreeGrafter"/>
</dbReference>
<organism evidence="8">
    <name type="scientific">Thermofilum pendens</name>
    <dbReference type="NCBI Taxonomy" id="2269"/>
    <lineage>
        <taxon>Archaea</taxon>
        <taxon>Thermoproteota</taxon>
        <taxon>Thermoprotei</taxon>
        <taxon>Thermofilales</taxon>
        <taxon>Thermofilaceae</taxon>
        <taxon>Thermofilum</taxon>
    </lineage>
</organism>
<evidence type="ECO:0000313" key="8">
    <source>
        <dbReference type="EMBL" id="HGI43676.1"/>
    </source>
</evidence>
<dbReference type="PROSITE" id="PS51165">
    <property type="entry name" value="THUMP"/>
    <property type="match status" value="1"/>
</dbReference>
<dbReference type="CDD" id="cd02440">
    <property type="entry name" value="AdoMet_MTases"/>
    <property type="match status" value="1"/>
</dbReference>
<comment type="subcellular location">
    <subcellularLocation>
        <location evidence="1">Cytoplasm</location>
    </subcellularLocation>
</comment>
<dbReference type="AlphaFoldDB" id="A0A7C4B9M6"/>
<reference evidence="8" key="1">
    <citation type="journal article" date="2020" name="mSystems">
        <title>Genome- and Community-Level Interaction Insights into Carbon Utilization and Element Cycling Functions of Hydrothermarchaeota in Hydrothermal Sediment.</title>
        <authorList>
            <person name="Zhou Z."/>
            <person name="Liu Y."/>
            <person name="Xu W."/>
            <person name="Pan J."/>
            <person name="Luo Z.H."/>
            <person name="Li M."/>
        </authorList>
    </citation>
    <scope>NUCLEOTIDE SEQUENCE [LARGE SCALE GENOMIC DNA]</scope>
    <source>
        <strain evidence="8">SpSt-735</strain>
    </source>
</reference>
<keyword evidence="4" id="KW-0808">Transferase</keyword>
<dbReference type="Gene3D" id="3.40.50.150">
    <property type="entry name" value="Vaccinia Virus protein VP39"/>
    <property type="match status" value="1"/>
</dbReference>
<feature type="domain" description="THUMP" evidence="7">
    <location>
        <begin position="45"/>
        <end position="149"/>
    </location>
</feature>
<evidence type="ECO:0000256" key="6">
    <source>
        <dbReference type="PROSITE-ProRule" id="PRU00529"/>
    </source>
</evidence>
<dbReference type="GO" id="GO:0005737">
    <property type="term" value="C:cytoplasm"/>
    <property type="evidence" value="ECO:0007669"/>
    <property type="project" value="UniProtKB-SubCell"/>
</dbReference>
<evidence type="ECO:0000256" key="3">
    <source>
        <dbReference type="ARBA" id="ARBA00022603"/>
    </source>
</evidence>
<dbReference type="InterPro" id="IPR053943">
    <property type="entry name" value="RlmKL-like_Mtase_CS"/>
</dbReference>
<keyword evidence="2" id="KW-0963">Cytoplasm</keyword>
<keyword evidence="3" id="KW-0489">Methyltransferase</keyword>
<keyword evidence="6" id="KW-0694">RNA-binding</keyword>
<dbReference type="PROSITE" id="PS01261">
    <property type="entry name" value="UPF0020"/>
    <property type="match status" value="1"/>
</dbReference>
<protein>
    <recommendedName>
        <fullName evidence="7">THUMP domain-containing protein</fullName>
    </recommendedName>
</protein>